<evidence type="ECO:0000256" key="2">
    <source>
        <dbReference type="SAM" id="Phobius"/>
    </source>
</evidence>
<keyword evidence="2" id="KW-0472">Membrane</keyword>
<evidence type="ECO:0000313" key="3">
    <source>
        <dbReference type="EMBL" id="KAF5312274.1"/>
    </source>
</evidence>
<dbReference type="AlphaFoldDB" id="A0A8H5AWJ2"/>
<keyword evidence="2" id="KW-1133">Transmembrane helix</keyword>
<keyword evidence="2" id="KW-0812">Transmembrane</keyword>
<organism evidence="3 4">
    <name type="scientific">Psilocybe cf. subviscida</name>
    <dbReference type="NCBI Taxonomy" id="2480587"/>
    <lineage>
        <taxon>Eukaryota</taxon>
        <taxon>Fungi</taxon>
        <taxon>Dikarya</taxon>
        <taxon>Basidiomycota</taxon>
        <taxon>Agaricomycotina</taxon>
        <taxon>Agaricomycetes</taxon>
        <taxon>Agaricomycetidae</taxon>
        <taxon>Agaricales</taxon>
        <taxon>Agaricineae</taxon>
        <taxon>Strophariaceae</taxon>
        <taxon>Psilocybe</taxon>
    </lineage>
</organism>
<accession>A0A8H5AWJ2</accession>
<dbReference type="EMBL" id="JAACJJ010000056">
    <property type="protein sequence ID" value="KAF5312274.1"/>
    <property type="molecule type" value="Genomic_DNA"/>
</dbReference>
<keyword evidence="4" id="KW-1185">Reference proteome</keyword>
<proteinExistence type="predicted"/>
<name>A0A8H5AWJ2_9AGAR</name>
<sequence length="156" mass="17254">MSIHEPASQVRPTYAPSAAPCHTHQQPNQRDRDRNKMLGAQCGNVHMLPYHQAKNIPAYEARIANAPATWPPLPRLHAAPAVLGALVRPRDTLGYPPLLFFYFVVTLHISLVCTIARIPATSYLEQRATIDVDCSHSRLQSPATTNIHTLVILHSA</sequence>
<feature type="region of interest" description="Disordered" evidence="1">
    <location>
        <begin position="1"/>
        <end position="33"/>
    </location>
</feature>
<evidence type="ECO:0000256" key="1">
    <source>
        <dbReference type="SAM" id="MobiDB-lite"/>
    </source>
</evidence>
<gene>
    <name evidence="3" type="ORF">D9619_003294</name>
</gene>
<reference evidence="3 4" key="1">
    <citation type="journal article" date="2020" name="ISME J.">
        <title>Uncovering the hidden diversity of litter-decomposition mechanisms in mushroom-forming fungi.</title>
        <authorList>
            <person name="Floudas D."/>
            <person name="Bentzer J."/>
            <person name="Ahren D."/>
            <person name="Johansson T."/>
            <person name="Persson P."/>
            <person name="Tunlid A."/>
        </authorList>
    </citation>
    <scope>NUCLEOTIDE SEQUENCE [LARGE SCALE GENOMIC DNA]</scope>
    <source>
        <strain evidence="3 4">CBS 101986</strain>
    </source>
</reference>
<protein>
    <submittedName>
        <fullName evidence="3">Uncharacterized protein</fullName>
    </submittedName>
</protein>
<feature type="transmembrane region" description="Helical" evidence="2">
    <location>
        <begin position="99"/>
        <end position="118"/>
    </location>
</feature>
<evidence type="ECO:0000313" key="4">
    <source>
        <dbReference type="Proteomes" id="UP000567179"/>
    </source>
</evidence>
<dbReference type="Proteomes" id="UP000567179">
    <property type="component" value="Unassembled WGS sequence"/>
</dbReference>
<comment type="caution">
    <text evidence="3">The sequence shown here is derived from an EMBL/GenBank/DDBJ whole genome shotgun (WGS) entry which is preliminary data.</text>
</comment>